<dbReference type="Gramene" id="LPERR12G05930.1">
    <property type="protein sequence ID" value="LPERR12G05930.1"/>
    <property type="gene ID" value="LPERR12G05930"/>
</dbReference>
<evidence type="ECO:0000313" key="1">
    <source>
        <dbReference type="EnsemblPlants" id="LPERR12G05930.1"/>
    </source>
</evidence>
<accession>A0A0D9XY07</accession>
<dbReference type="EnsemblPlants" id="LPERR12G05930.1">
    <property type="protein sequence ID" value="LPERR12G05930.1"/>
    <property type="gene ID" value="LPERR12G05930"/>
</dbReference>
<dbReference type="HOGENOM" id="CLU_110878_0_0_1"/>
<keyword evidence="2" id="KW-1185">Reference proteome</keyword>
<proteinExistence type="predicted"/>
<dbReference type="Proteomes" id="UP000032180">
    <property type="component" value="Chromosome 12"/>
</dbReference>
<sequence length="217" mass="25457">MMKEEEQDLREGVQSEREKMNFELDLLLKECSNLAKDYHELQKDLKLHDVLALMQLLPAIRQELGWTRLYINNGEDQDNTQLLQEQWNPQSAISPPTHDFQHTIFLTYLPRGPGNQQKVQRESFNNHKWELKDKIKSKSISHVDIRKLLYTRKNSRDAKSQKDDGGATFKLNMIEISLNDTSFQYMNAPPCVALCLVYQINKSPMLYLIESLVYRQT</sequence>
<reference evidence="1 2" key="1">
    <citation type="submission" date="2012-08" db="EMBL/GenBank/DDBJ databases">
        <title>Oryza genome evolution.</title>
        <authorList>
            <person name="Wing R.A."/>
        </authorList>
    </citation>
    <scope>NUCLEOTIDE SEQUENCE</scope>
</reference>
<organism evidence="1 2">
    <name type="scientific">Leersia perrieri</name>
    <dbReference type="NCBI Taxonomy" id="77586"/>
    <lineage>
        <taxon>Eukaryota</taxon>
        <taxon>Viridiplantae</taxon>
        <taxon>Streptophyta</taxon>
        <taxon>Embryophyta</taxon>
        <taxon>Tracheophyta</taxon>
        <taxon>Spermatophyta</taxon>
        <taxon>Magnoliopsida</taxon>
        <taxon>Liliopsida</taxon>
        <taxon>Poales</taxon>
        <taxon>Poaceae</taxon>
        <taxon>BOP clade</taxon>
        <taxon>Oryzoideae</taxon>
        <taxon>Oryzeae</taxon>
        <taxon>Oryzinae</taxon>
        <taxon>Leersia</taxon>
    </lineage>
</organism>
<name>A0A0D9XY07_9ORYZ</name>
<dbReference type="AlphaFoldDB" id="A0A0D9XY07"/>
<protein>
    <submittedName>
        <fullName evidence="1">Uncharacterized protein</fullName>
    </submittedName>
</protein>
<evidence type="ECO:0000313" key="2">
    <source>
        <dbReference type="Proteomes" id="UP000032180"/>
    </source>
</evidence>
<reference evidence="2" key="2">
    <citation type="submission" date="2013-12" db="EMBL/GenBank/DDBJ databases">
        <authorList>
            <person name="Yu Y."/>
            <person name="Lee S."/>
            <person name="de Baynast K."/>
            <person name="Wissotski M."/>
            <person name="Liu L."/>
            <person name="Talag J."/>
            <person name="Goicoechea J."/>
            <person name="Angelova A."/>
            <person name="Jetty R."/>
            <person name="Kudrna D."/>
            <person name="Golser W."/>
            <person name="Rivera L."/>
            <person name="Zhang J."/>
            <person name="Wing R."/>
        </authorList>
    </citation>
    <scope>NUCLEOTIDE SEQUENCE</scope>
</reference>
<reference evidence="1" key="3">
    <citation type="submission" date="2015-04" db="UniProtKB">
        <authorList>
            <consortium name="EnsemblPlants"/>
        </authorList>
    </citation>
    <scope>IDENTIFICATION</scope>
</reference>